<evidence type="ECO:0000256" key="1">
    <source>
        <dbReference type="SAM" id="Phobius"/>
    </source>
</evidence>
<accession>A0A844HHH1</accession>
<dbReference type="Pfam" id="PF04657">
    <property type="entry name" value="DMT_YdcZ"/>
    <property type="match status" value="1"/>
</dbReference>
<dbReference type="OrthoDB" id="7851303at2"/>
<dbReference type="AlphaFoldDB" id="A0A844HHH1"/>
<sequence>MSVMILLAFLGGALVTLSRQINGRLAVETSALQSSFWNHFVGFAALAAVTVLAGSFWPEGAATAPWLAWIGGALGVAFVASGSWLVPRLGAAMTGGLLVAGQMLSGVVLDLVRGADAILWMQLAGVALILAGVILSRR</sequence>
<feature type="transmembrane region" description="Helical" evidence="1">
    <location>
        <begin position="117"/>
        <end position="135"/>
    </location>
</feature>
<feature type="transmembrane region" description="Helical" evidence="1">
    <location>
        <begin position="36"/>
        <end position="54"/>
    </location>
</feature>
<keyword evidence="3" id="KW-1185">Reference proteome</keyword>
<dbReference type="GO" id="GO:0005886">
    <property type="term" value="C:plasma membrane"/>
    <property type="evidence" value="ECO:0007669"/>
    <property type="project" value="TreeGrafter"/>
</dbReference>
<dbReference type="InterPro" id="IPR006750">
    <property type="entry name" value="YdcZ"/>
</dbReference>
<protein>
    <submittedName>
        <fullName evidence="2">EamA-like transporter family protein</fullName>
    </submittedName>
</protein>
<keyword evidence="1" id="KW-0472">Membrane</keyword>
<gene>
    <name evidence="2" type="ORF">GL300_08955</name>
</gene>
<reference evidence="2 3" key="1">
    <citation type="submission" date="2019-11" db="EMBL/GenBank/DDBJ databases">
        <authorList>
            <person name="Dong K."/>
        </authorList>
    </citation>
    <scope>NUCLEOTIDE SEQUENCE [LARGE SCALE GENOMIC DNA]</scope>
    <source>
        <strain evidence="2 3">NBRC 112902</strain>
    </source>
</reference>
<feature type="transmembrane region" description="Helical" evidence="1">
    <location>
        <begin position="66"/>
        <end position="86"/>
    </location>
</feature>
<evidence type="ECO:0000313" key="2">
    <source>
        <dbReference type="EMBL" id="MTH59340.1"/>
    </source>
</evidence>
<dbReference type="PANTHER" id="PTHR34821">
    <property type="entry name" value="INNER MEMBRANE PROTEIN YDCZ"/>
    <property type="match status" value="1"/>
</dbReference>
<comment type="caution">
    <text evidence="2">The sequence shown here is derived from an EMBL/GenBank/DDBJ whole genome shotgun (WGS) entry which is preliminary data.</text>
</comment>
<dbReference type="RefSeq" id="WP_155039289.1">
    <property type="nucleotide sequence ID" value="NZ_JBHGCD010000003.1"/>
</dbReference>
<organism evidence="2 3">
    <name type="scientific">Paracoccus litorisediminis</name>
    <dbReference type="NCBI Taxonomy" id="2006130"/>
    <lineage>
        <taxon>Bacteria</taxon>
        <taxon>Pseudomonadati</taxon>
        <taxon>Pseudomonadota</taxon>
        <taxon>Alphaproteobacteria</taxon>
        <taxon>Rhodobacterales</taxon>
        <taxon>Paracoccaceae</taxon>
        <taxon>Paracoccus</taxon>
    </lineage>
</organism>
<keyword evidence="1" id="KW-0812">Transmembrane</keyword>
<name>A0A844HHH1_9RHOB</name>
<dbReference type="Proteomes" id="UP000449846">
    <property type="component" value="Unassembled WGS sequence"/>
</dbReference>
<proteinExistence type="predicted"/>
<keyword evidence="1" id="KW-1133">Transmembrane helix</keyword>
<evidence type="ECO:0000313" key="3">
    <source>
        <dbReference type="Proteomes" id="UP000449846"/>
    </source>
</evidence>
<dbReference type="PANTHER" id="PTHR34821:SF2">
    <property type="entry name" value="INNER MEMBRANE PROTEIN YDCZ"/>
    <property type="match status" value="1"/>
</dbReference>
<dbReference type="EMBL" id="WMIG01000003">
    <property type="protein sequence ID" value="MTH59340.1"/>
    <property type="molecule type" value="Genomic_DNA"/>
</dbReference>